<dbReference type="RefSeq" id="WP_222963309.1">
    <property type="nucleotide sequence ID" value="NZ_JAINZZ010000017.1"/>
</dbReference>
<dbReference type="EMBL" id="JAINZZ010000017">
    <property type="protein sequence ID" value="MBY8879173.1"/>
    <property type="molecule type" value="Genomic_DNA"/>
</dbReference>
<reference evidence="3 4" key="1">
    <citation type="submission" date="2021-08" db="EMBL/GenBank/DDBJ databases">
        <title>WGS of actinomycetes from Thailand.</title>
        <authorList>
            <person name="Thawai C."/>
        </authorList>
    </citation>
    <scope>NUCLEOTIDE SEQUENCE [LARGE SCALE GENOMIC DNA]</scope>
    <source>
        <strain evidence="3 4">PLK6-54</strain>
    </source>
</reference>
<feature type="region of interest" description="Disordered" evidence="1">
    <location>
        <begin position="141"/>
        <end position="166"/>
    </location>
</feature>
<dbReference type="Proteomes" id="UP000778578">
    <property type="component" value="Unassembled WGS sequence"/>
</dbReference>
<accession>A0ABS7Q7P5</accession>
<name>A0ABS7Q7P5_9ACTN</name>
<feature type="signal peptide" evidence="2">
    <location>
        <begin position="1"/>
        <end position="30"/>
    </location>
</feature>
<evidence type="ECO:0000256" key="2">
    <source>
        <dbReference type="SAM" id="SignalP"/>
    </source>
</evidence>
<organism evidence="3 4">
    <name type="scientific">Actinacidiphila acidipaludis</name>
    <dbReference type="NCBI Taxonomy" id="2873382"/>
    <lineage>
        <taxon>Bacteria</taxon>
        <taxon>Bacillati</taxon>
        <taxon>Actinomycetota</taxon>
        <taxon>Actinomycetes</taxon>
        <taxon>Kitasatosporales</taxon>
        <taxon>Streptomycetaceae</taxon>
        <taxon>Actinacidiphila</taxon>
    </lineage>
</organism>
<dbReference type="InterPro" id="IPR045925">
    <property type="entry name" value="DUF6344"/>
</dbReference>
<evidence type="ECO:0000313" key="3">
    <source>
        <dbReference type="EMBL" id="MBY8879173.1"/>
    </source>
</evidence>
<comment type="caution">
    <text evidence="3">The sequence shown here is derived from an EMBL/GenBank/DDBJ whole genome shotgun (WGS) entry which is preliminary data.</text>
</comment>
<feature type="chain" id="PRO_5045404108" evidence="2">
    <location>
        <begin position="31"/>
        <end position="166"/>
    </location>
</feature>
<dbReference type="Pfam" id="PF19871">
    <property type="entry name" value="DUF6344"/>
    <property type="match status" value="1"/>
</dbReference>
<keyword evidence="2" id="KW-0732">Signal</keyword>
<proteinExistence type="predicted"/>
<protein>
    <submittedName>
        <fullName evidence="3">DUF6344 domain-containing protein</fullName>
    </submittedName>
</protein>
<evidence type="ECO:0000256" key="1">
    <source>
        <dbReference type="SAM" id="MobiDB-lite"/>
    </source>
</evidence>
<evidence type="ECO:0000313" key="4">
    <source>
        <dbReference type="Proteomes" id="UP000778578"/>
    </source>
</evidence>
<gene>
    <name evidence="3" type="ORF">K7862_16230</name>
</gene>
<feature type="compositionally biased region" description="Basic residues" evidence="1">
    <location>
        <begin position="157"/>
        <end position="166"/>
    </location>
</feature>
<sequence length="166" mass="17133">MAATANIRTFWGALLSVLLKCVAALGFTTAATRSQTAAQSAEFTGTECGALAAAVPPAREAGSPGGSPSGGRREPYRVPAPRAYEPLLLDRGRTLPPTMKQRISAEAHGSTPRSRTLPAGTLLVDDGCGGLMTVPEHTVTEKPAAHAKRPAQPVAAARRKLAALRG</sequence>
<feature type="region of interest" description="Disordered" evidence="1">
    <location>
        <begin position="56"/>
        <end position="80"/>
    </location>
</feature>
<keyword evidence="4" id="KW-1185">Reference proteome</keyword>